<dbReference type="GO" id="GO:0010265">
    <property type="term" value="P:SCF complex assembly"/>
    <property type="evidence" value="ECO:0007669"/>
    <property type="project" value="InterPro"/>
</dbReference>
<dbReference type="InterPro" id="IPR039852">
    <property type="entry name" value="CAND1/CAND2"/>
</dbReference>
<organism evidence="3 4">
    <name type="scientific">Desmophyllum pertusum</name>
    <dbReference type="NCBI Taxonomy" id="174260"/>
    <lineage>
        <taxon>Eukaryota</taxon>
        <taxon>Metazoa</taxon>
        <taxon>Cnidaria</taxon>
        <taxon>Anthozoa</taxon>
        <taxon>Hexacorallia</taxon>
        <taxon>Scleractinia</taxon>
        <taxon>Caryophylliina</taxon>
        <taxon>Caryophylliidae</taxon>
        <taxon>Desmophyllum</taxon>
    </lineage>
</organism>
<evidence type="ECO:0000313" key="3">
    <source>
        <dbReference type="EMBL" id="KAJ7389384.1"/>
    </source>
</evidence>
<accession>A0A9X0D917</accession>
<protein>
    <submittedName>
        <fullName evidence="3">Cullin-associated NEDD8-dissociated protein 1</fullName>
    </submittedName>
</protein>
<dbReference type="Pfam" id="PF25782">
    <property type="entry name" value="TPR_CAND1"/>
    <property type="match status" value="1"/>
</dbReference>
<dbReference type="AlphaFoldDB" id="A0A9X0D917"/>
<proteinExistence type="predicted"/>
<evidence type="ECO:0000313" key="4">
    <source>
        <dbReference type="Proteomes" id="UP001163046"/>
    </source>
</evidence>
<keyword evidence="1" id="KW-0677">Repeat</keyword>
<dbReference type="InterPro" id="IPR016024">
    <property type="entry name" value="ARM-type_fold"/>
</dbReference>
<dbReference type="Proteomes" id="UP001163046">
    <property type="component" value="Unassembled WGS sequence"/>
</dbReference>
<dbReference type="OrthoDB" id="6260732at2759"/>
<sequence length="156" mass="17475">MVTQQLVKVIRPHGVQSSSFEFKPYVKDIYQCTLMRLKAADIDQEVKERAISCMGQILCSLGDELGQQLSQCLPIFLDRLRNEITRLTTVKAYSLIAGSPLRIDLTPILGDSMPILASFLRKNQRALKLSTLTTLNVLVTNYGYLLTQENISGVLN</sequence>
<keyword evidence="4" id="KW-1185">Reference proteome</keyword>
<evidence type="ECO:0000256" key="1">
    <source>
        <dbReference type="ARBA" id="ARBA00022737"/>
    </source>
</evidence>
<comment type="caution">
    <text evidence="3">The sequence shown here is derived from an EMBL/GenBank/DDBJ whole genome shotgun (WGS) entry which is preliminary data.</text>
</comment>
<dbReference type="SUPFAM" id="SSF48371">
    <property type="entry name" value="ARM repeat"/>
    <property type="match status" value="1"/>
</dbReference>
<reference evidence="3" key="1">
    <citation type="submission" date="2023-01" db="EMBL/GenBank/DDBJ databases">
        <title>Genome assembly of the deep-sea coral Lophelia pertusa.</title>
        <authorList>
            <person name="Herrera S."/>
            <person name="Cordes E."/>
        </authorList>
    </citation>
    <scope>NUCLEOTIDE SEQUENCE</scope>
    <source>
        <strain evidence="3">USNM1676648</strain>
        <tissue evidence="3">Polyp</tissue>
    </source>
</reference>
<dbReference type="Gene3D" id="1.25.10.10">
    <property type="entry name" value="Leucine-rich Repeat Variant"/>
    <property type="match status" value="1"/>
</dbReference>
<keyword evidence="2" id="KW-0833">Ubl conjugation pathway</keyword>
<dbReference type="InterPro" id="IPR011989">
    <property type="entry name" value="ARM-like"/>
</dbReference>
<gene>
    <name evidence="3" type="primary">CAND1_2</name>
    <name evidence="3" type="ORF">OS493_031913</name>
</gene>
<dbReference type="PANTHER" id="PTHR12696">
    <property type="entry name" value="TIP120"/>
    <property type="match status" value="1"/>
</dbReference>
<evidence type="ECO:0000256" key="2">
    <source>
        <dbReference type="ARBA" id="ARBA00022786"/>
    </source>
</evidence>
<dbReference type="EMBL" id="MU825434">
    <property type="protein sequence ID" value="KAJ7389384.1"/>
    <property type="molecule type" value="Genomic_DNA"/>
</dbReference>
<name>A0A9X0D917_9CNID</name>